<gene>
    <name evidence="1" type="ORF">DY251_19645</name>
</gene>
<dbReference type="AlphaFoldDB" id="A0A371X447"/>
<organism evidence="1 2">
    <name type="scientific">Mesorhizobium denitrificans</name>
    <dbReference type="NCBI Taxonomy" id="2294114"/>
    <lineage>
        <taxon>Bacteria</taxon>
        <taxon>Pseudomonadati</taxon>
        <taxon>Pseudomonadota</taxon>
        <taxon>Alphaproteobacteria</taxon>
        <taxon>Hyphomicrobiales</taxon>
        <taxon>Phyllobacteriaceae</taxon>
        <taxon>Mesorhizobium</taxon>
    </lineage>
</organism>
<keyword evidence="2" id="KW-1185">Reference proteome</keyword>
<dbReference type="Proteomes" id="UP000262379">
    <property type="component" value="Unassembled WGS sequence"/>
</dbReference>
<comment type="caution">
    <text evidence="1">The sequence shown here is derived from an EMBL/GenBank/DDBJ whole genome shotgun (WGS) entry which is preliminary data.</text>
</comment>
<dbReference type="EMBL" id="QURN01000020">
    <property type="protein sequence ID" value="RFC63995.1"/>
    <property type="molecule type" value="Genomic_DNA"/>
</dbReference>
<evidence type="ECO:0000313" key="2">
    <source>
        <dbReference type="Proteomes" id="UP000262379"/>
    </source>
</evidence>
<accession>A0A371X447</accession>
<reference evidence="2" key="1">
    <citation type="submission" date="2018-08" db="EMBL/GenBank/DDBJ databases">
        <authorList>
            <person name="Im W.T."/>
        </authorList>
    </citation>
    <scope>NUCLEOTIDE SEQUENCE [LARGE SCALE GENOMIC DNA]</scope>
    <source>
        <strain evidence="2">LA-28</strain>
    </source>
</reference>
<evidence type="ECO:0000313" key="1">
    <source>
        <dbReference type="EMBL" id="RFC63995.1"/>
    </source>
</evidence>
<proteinExistence type="predicted"/>
<protein>
    <submittedName>
        <fullName evidence="1">Uncharacterized protein</fullName>
    </submittedName>
</protein>
<sequence>MFRLQLLTKQPENEGFTTMDGGMLNWFKWLDLALTPSSDRRSRVADIARINCQLTIIVCRWVNDSG</sequence>
<name>A0A371X447_9HYPH</name>